<dbReference type="PROSITE" id="PS50937">
    <property type="entry name" value="HTH_MERR_2"/>
    <property type="match status" value="1"/>
</dbReference>
<evidence type="ECO:0000259" key="2">
    <source>
        <dbReference type="PROSITE" id="PS50937"/>
    </source>
</evidence>
<dbReference type="RefSeq" id="WP_210436864.1">
    <property type="nucleotide sequence ID" value="NZ_JBEYBD010000003.1"/>
</dbReference>
<feature type="domain" description="HTH merR-type" evidence="2">
    <location>
        <begin position="1"/>
        <end position="68"/>
    </location>
</feature>
<keyword evidence="4" id="KW-1185">Reference proteome</keyword>
<comment type="caution">
    <text evidence="3">The sequence shown here is derived from an EMBL/GenBank/DDBJ whole genome shotgun (WGS) entry which is preliminary data.</text>
</comment>
<dbReference type="CDD" id="cd04780">
    <property type="entry name" value="HTH_MerR-like_sg5"/>
    <property type="match status" value="1"/>
</dbReference>
<dbReference type="InterPro" id="IPR047057">
    <property type="entry name" value="MerR_fam"/>
</dbReference>
<accession>A0ABV2WK95</accession>
<protein>
    <submittedName>
        <fullName evidence="3">MerR family transcriptional regulator</fullName>
    </submittedName>
</protein>
<dbReference type="PANTHER" id="PTHR30204">
    <property type="entry name" value="REDOX-CYCLING DRUG-SENSING TRANSCRIPTIONAL ACTIVATOR SOXR"/>
    <property type="match status" value="1"/>
</dbReference>
<proteinExistence type="predicted"/>
<evidence type="ECO:0000256" key="1">
    <source>
        <dbReference type="ARBA" id="ARBA00023125"/>
    </source>
</evidence>
<dbReference type="Proteomes" id="UP001550628">
    <property type="component" value="Unassembled WGS sequence"/>
</dbReference>
<evidence type="ECO:0000313" key="3">
    <source>
        <dbReference type="EMBL" id="MEU1951293.1"/>
    </source>
</evidence>
<dbReference type="EMBL" id="JBEYBF010000002">
    <property type="protein sequence ID" value="MEU1951293.1"/>
    <property type="molecule type" value="Genomic_DNA"/>
</dbReference>
<gene>
    <name evidence="3" type="ORF">ABZ510_05470</name>
</gene>
<dbReference type="SMART" id="SM00422">
    <property type="entry name" value="HTH_MERR"/>
    <property type="match status" value="1"/>
</dbReference>
<evidence type="ECO:0000313" key="4">
    <source>
        <dbReference type="Proteomes" id="UP001550628"/>
    </source>
</evidence>
<dbReference type="Pfam" id="PF13411">
    <property type="entry name" value="MerR_1"/>
    <property type="match status" value="1"/>
</dbReference>
<organism evidence="3 4">
    <name type="scientific">Nocardia rhamnosiphila</name>
    <dbReference type="NCBI Taxonomy" id="426716"/>
    <lineage>
        <taxon>Bacteria</taxon>
        <taxon>Bacillati</taxon>
        <taxon>Actinomycetota</taxon>
        <taxon>Actinomycetes</taxon>
        <taxon>Mycobacteriales</taxon>
        <taxon>Nocardiaceae</taxon>
        <taxon>Nocardia</taxon>
    </lineage>
</organism>
<dbReference type="Gene3D" id="1.10.1660.10">
    <property type="match status" value="1"/>
</dbReference>
<dbReference type="PANTHER" id="PTHR30204:SF93">
    <property type="entry name" value="HTH MERR-TYPE DOMAIN-CONTAINING PROTEIN"/>
    <property type="match status" value="1"/>
</dbReference>
<dbReference type="InterPro" id="IPR009061">
    <property type="entry name" value="DNA-bd_dom_put_sf"/>
</dbReference>
<sequence>MAELSRESGVAIATIKYYQREGLLPPGELTSPNQARYGPAHVRRLALVRALTEVAGLSVAAVRDVLTAIDEPGSSLHDVLGTAQPGLPAVPPETVSAADREWAARRIDEVVAERGWQPPPGSPLIETLTGVLCTYRAVGHEWPLDNLSAYAEHADRVATVDIEALAGLGSAENMVEGAVVGTVLGDSLLAALRRVAHAEASRKRFGRT</sequence>
<dbReference type="SUPFAM" id="SSF46955">
    <property type="entry name" value="Putative DNA-binding domain"/>
    <property type="match status" value="1"/>
</dbReference>
<reference evidence="3 4" key="1">
    <citation type="submission" date="2024-06" db="EMBL/GenBank/DDBJ databases">
        <title>The Natural Products Discovery Center: Release of the First 8490 Sequenced Strains for Exploring Actinobacteria Biosynthetic Diversity.</title>
        <authorList>
            <person name="Kalkreuter E."/>
            <person name="Kautsar S.A."/>
            <person name="Yang D."/>
            <person name="Bader C.D."/>
            <person name="Teijaro C.N."/>
            <person name="Fluegel L."/>
            <person name="Davis C.M."/>
            <person name="Simpson J.R."/>
            <person name="Lauterbach L."/>
            <person name="Steele A.D."/>
            <person name="Gui C."/>
            <person name="Meng S."/>
            <person name="Li G."/>
            <person name="Viehrig K."/>
            <person name="Ye F."/>
            <person name="Su P."/>
            <person name="Kiefer A.F."/>
            <person name="Nichols A."/>
            <person name="Cepeda A.J."/>
            <person name="Yan W."/>
            <person name="Fan B."/>
            <person name="Jiang Y."/>
            <person name="Adhikari A."/>
            <person name="Zheng C.-J."/>
            <person name="Schuster L."/>
            <person name="Cowan T.M."/>
            <person name="Smanski M.J."/>
            <person name="Chevrette M.G."/>
            <person name="De Carvalho L.P.S."/>
            <person name="Shen B."/>
        </authorList>
    </citation>
    <scope>NUCLEOTIDE SEQUENCE [LARGE SCALE GENOMIC DNA]</scope>
    <source>
        <strain evidence="3 4">NPDC019708</strain>
    </source>
</reference>
<name>A0ABV2WK95_9NOCA</name>
<dbReference type="GeneID" id="96246923"/>
<dbReference type="InterPro" id="IPR000551">
    <property type="entry name" value="MerR-type_HTH_dom"/>
</dbReference>
<dbReference type="PRINTS" id="PR00040">
    <property type="entry name" value="HTHMERR"/>
</dbReference>
<keyword evidence="1" id="KW-0238">DNA-binding</keyword>